<dbReference type="Pfam" id="PF22014">
    <property type="entry name" value="DUF6932"/>
    <property type="match status" value="1"/>
</dbReference>
<dbReference type="InterPro" id="IPR053860">
    <property type="entry name" value="DUF6932"/>
</dbReference>
<evidence type="ECO:0000313" key="2">
    <source>
        <dbReference type="Proteomes" id="UP000470010"/>
    </source>
</evidence>
<keyword evidence="2" id="KW-1185">Reference proteome</keyword>
<sequence length="178" mass="20572">MIPELQEIGAVRRVLPLGRYQTTMDELRNKYVPEDNANRREIWDAFQEVTAVVQQAYGRLSAVWIGGSFITSEEVPHDIDVVYLVDGDAYNKAASDPRGQFVTQVLLHKNPLVKRLNDRVDSYLLPVPPTEYGYDYNYMVTRGYWDQFWSKARFAEGNDRWHYPAAGYLEVIIDGYDA</sequence>
<dbReference type="RefSeq" id="WP_144687782.1">
    <property type="nucleotide sequence ID" value="NZ_VLLQ01000002.1"/>
</dbReference>
<dbReference type="EMBL" id="VTFZ01000002">
    <property type="protein sequence ID" value="MRX79614.1"/>
    <property type="molecule type" value="Genomic_DNA"/>
</dbReference>
<protein>
    <submittedName>
        <fullName evidence="1">Uncharacterized protein</fullName>
    </submittedName>
</protein>
<comment type="caution">
    <text evidence="1">The sequence shown here is derived from an EMBL/GenBank/DDBJ whole genome shotgun (WGS) entry which is preliminary data.</text>
</comment>
<reference evidence="2" key="1">
    <citation type="submission" date="2019-08" db="EMBL/GenBank/DDBJ databases">
        <title>Arthrobacter sp. nov., isolated from plateau pika and Tibetan wild ass.</title>
        <authorList>
            <person name="Ge Y."/>
        </authorList>
    </citation>
    <scope>NUCLEOTIDE SEQUENCE [LARGE SCALE GENOMIC DNA]</scope>
    <source>
        <strain evidence="2">HF-1365</strain>
    </source>
</reference>
<dbReference type="Proteomes" id="UP000470010">
    <property type="component" value="Unassembled WGS sequence"/>
</dbReference>
<dbReference type="AlphaFoldDB" id="A0A7K0G8B6"/>
<evidence type="ECO:0000313" key="1">
    <source>
        <dbReference type="EMBL" id="MRX79614.1"/>
    </source>
</evidence>
<gene>
    <name evidence="1" type="ORF">GJE22_03190</name>
</gene>
<accession>A0A7K0G8B6</accession>
<organism evidence="1 2">
    <name type="scientific">Enorma shizhengliae</name>
    <dbReference type="NCBI Taxonomy" id="2606615"/>
    <lineage>
        <taxon>Bacteria</taxon>
        <taxon>Bacillati</taxon>
        <taxon>Actinomycetota</taxon>
        <taxon>Coriobacteriia</taxon>
        <taxon>Coriobacteriales</taxon>
        <taxon>Coriobacteriaceae</taxon>
        <taxon>Enorma</taxon>
    </lineage>
</organism>
<proteinExistence type="predicted"/>
<name>A0A7K0G8B6_9ACTN</name>